<dbReference type="EMBL" id="PYLP01000014">
    <property type="protein sequence ID" value="PST39443.1"/>
    <property type="molecule type" value="Genomic_DNA"/>
</dbReference>
<dbReference type="GeneID" id="77471429"/>
<dbReference type="RefSeq" id="WP_106988446.1">
    <property type="nucleotide sequence ID" value="NZ_PYLP01000014.1"/>
</dbReference>
<protein>
    <submittedName>
        <fullName evidence="3">AAA family ATPase</fullName>
    </submittedName>
</protein>
<reference evidence="4" key="1">
    <citation type="submission" date="2018-03" db="EMBL/GenBank/DDBJ databases">
        <title>Lachnoclostridium SNUG30370 gen.nov., sp.nov., isolated from human faeces.</title>
        <authorList>
            <person name="Seo B."/>
            <person name="Jeon K."/>
            <person name="Ko G."/>
        </authorList>
    </citation>
    <scope>NUCLEOTIDE SEQUENCE [LARGE SCALE GENOMIC DNA]</scope>
    <source>
        <strain evidence="4">SNUG30370</strain>
    </source>
</reference>
<gene>
    <name evidence="3" type="ORF">C7U55_10020</name>
</gene>
<dbReference type="Pfam" id="PF14491">
    <property type="entry name" value="DUF4435"/>
    <property type="match status" value="1"/>
</dbReference>
<dbReference type="AlphaFoldDB" id="A0A2T3FW22"/>
<keyword evidence="4" id="KW-1185">Reference proteome</keyword>
<dbReference type="GO" id="GO:0005524">
    <property type="term" value="F:ATP binding"/>
    <property type="evidence" value="ECO:0007669"/>
    <property type="project" value="InterPro"/>
</dbReference>
<dbReference type="InterPro" id="IPR003959">
    <property type="entry name" value="ATPase_AAA_core"/>
</dbReference>
<feature type="domain" description="DUF4435" evidence="2">
    <location>
        <begin position="376"/>
        <end position="575"/>
    </location>
</feature>
<evidence type="ECO:0000259" key="2">
    <source>
        <dbReference type="Pfam" id="PF14491"/>
    </source>
</evidence>
<organism evidence="3 4">
    <name type="scientific">Faecalibacillus faecis</name>
    <dbReference type="NCBI Taxonomy" id="1982628"/>
    <lineage>
        <taxon>Bacteria</taxon>
        <taxon>Bacillati</taxon>
        <taxon>Bacillota</taxon>
        <taxon>Erysipelotrichia</taxon>
        <taxon>Erysipelotrichales</taxon>
        <taxon>Coprobacillaceae</taxon>
        <taxon>Faecalibacillus</taxon>
    </lineage>
</organism>
<dbReference type="InterPro" id="IPR029492">
    <property type="entry name" value="DUF4435"/>
</dbReference>
<dbReference type="Pfam" id="PF13304">
    <property type="entry name" value="AAA_21"/>
    <property type="match status" value="1"/>
</dbReference>
<comment type="caution">
    <text evidence="3">The sequence shown here is derived from an EMBL/GenBank/DDBJ whole genome shotgun (WGS) entry which is preliminary data.</text>
</comment>
<evidence type="ECO:0000313" key="3">
    <source>
        <dbReference type="EMBL" id="PST39443.1"/>
    </source>
</evidence>
<dbReference type="Gene3D" id="3.40.50.300">
    <property type="entry name" value="P-loop containing nucleotide triphosphate hydrolases"/>
    <property type="match status" value="1"/>
</dbReference>
<evidence type="ECO:0000313" key="4">
    <source>
        <dbReference type="Proteomes" id="UP000241201"/>
    </source>
</evidence>
<dbReference type="SUPFAM" id="SSF52540">
    <property type="entry name" value="P-loop containing nucleoside triphosphate hydrolases"/>
    <property type="match status" value="1"/>
</dbReference>
<dbReference type="Proteomes" id="UP000241201">
    <property type="component" value="Unassembled WGS sequence"/>
</dbReference>
<accession>A0A2T3FW22</accession>
<sequence length="619" mass="72567">MDIYKKVENKLTEIKNKVLLIKDSEDIENEKINHLKQNISNKINVIEKKFNNELGNFDNSEITINFKELINNLLSKIFSISLPNNLSNLYDTDKQLSSIILEIDKVEILTILSSVKNTVVIVGANGAGKSSFVSELKKTTLPNLCVLPAQKYLIFNKNAFRRDKSTIESYQQSMHENYIDIARNISEEHKINQYFSYTFTFLITSLIKEYSEIATRKMRNEEDYRDKTPIWEQLEEIWNQLIPNITFEIDPNEREVYAHKKGNRYGLNGLSDGEKCIIFYIGNVLTAPENSYIVVDEPETFLNPSIYNKLWDSLILKRQDCQFIFTSHTMDFVNSRTNCRYIWCKNFKYPNEFDLKLLEKENDFPISLLTELIGSRKPILFCEGDYNSLDYQIFSKIFLEYNIKPVGGHQNVINYTKGYNQISEIHENRAIGIIDSDFIEDSEIEKYKKYKVFTLAFNEIEMLLLDENIINSVLKPFKKEEEINAIIDDFKNTFFDEARQNEERIILQSTKIQVDRIISTSLIQKYRTIEEIDLEVKNSSSKINVNNIYNHEKVKLEKILKDKDYLGLLKMCNLKKQIVRGCASNIIMKNYEDRAVERIGIDTNLSELLRKLYFNNMEI</sequence>
<dbReference type="InterPro" id="IPR027417">
    <property type="entry name" value="P-loop_NTPase"/>
</dbReference>
<name>A0A2T3FW22_9FIRM</name>
<dbReference type="GO" id="GO:0016887">
    <property type="term" value="F:ATP hydrolysis activity"/>
    <property type="evidence" value="ECO:0007669"/>
    <property type="project" value="InterPro"/>
</dbReference>
<feature type="domain" description="ATPase AAA-type core" evidence="1">
    <location>
        <begin position="212"/>
        <end position="328"/>
    </location>
</feature>
<proteinExistence type="predicted"/>
<evidence type="ECO:0000259" key="1">
    <source>
        <dbReference type="Pfam" id="PF13304"/>
    </source>
</evidence>